<gene>
    <name evidence="1" type="ORF">E2C01_096826</name>
</gene>
<organism evidence="1 2">
    <name type="scientific">Portunus trituberculatus</name>
    <name type="common">Swimming crab</name>
    <name type="synonym">Neptunus trituberculatus</name>
    <dbReference type="NCBI Taxonomy" id="210409"/>
    <lineage>
        <taxon>Eukaryota</taxon>
        <taxon>Metazoa</taxon>
        <taxon>Ecdysozoa</taxon>
        <taxon>Arthropoda</taxon>
        <taxon>Crustacea</taxon>
        <taxon>Multicrustacea</taxon>
        <taxon>Malacostraca</taxon>
        <taxon>Eumalacostraca</taxon>
        <taxon>Eucarida</taxon>
        <taxon>Decapoda</taxon>
        <taxon>Pleocyemata</taxon>
        <taxon>Brachyura</taxon>
        <taxon>Eubrachyura</taxon>
        <taxon>Portunoidea</taxon>
        <taxon>Portunidae</taxon>
        <taxon>Portuninae</taxon>
        <taxon>Portunus</taxon>
    </lineage>
</organism>
<dbReference type="EMBL" id="VSRR010126523">
    <property type="protein sequence ID" value="MPD01306.1"/>
    <property type="molecule type" value="Genomic_DNA"/>
</dbReference>
<evidence type="ECO:0000313" key="1">
    <source>
        <dbReference type="EMBL" id="MPD01306.1"/>
    </source>
</evidence>
<proteinExistence type="predicted"/>
<protein>
    <submittedName>
        <fullName evidence="1">Uncharacterized protein</fullName>
    </submittedName>
</protein>
<comment type="caution">
    <text evidence="1">The sequence shown here is derived from an EMBL/GenBank/DDBJ whole genome shotgun (WGS) entry which is preliminary data.</text>
</comment>
<dbReference type="Proteomes" id="UP000324222">
    <property type="component" value="Unassembled WGS sequence"/>
</dbReference>
<sequence length="15" mass="1700">MWGEVSRLSVAPVLR</sequence>
<accession>A0A5B7K320</accession>
<evidence type="ECO:0000313" key="2">
    <source>
        <dbReference type="Proteomes" id="UP000324222"/>
    </source>
</evidence>
<keyword evidence="2" id="KW-1185">Reference proteome</keyword>
<reference evidence="1 2" key="1">
    <citation type="submission" date="2019-05" db="EMBL/GenBank/DDBJ databases">
        <title>Another draft genome of Portunus trituberculatus and its Hox gene families provides insights of decapod evolution.</title>
        <authorList>
            <person name="Jeong J.-H."/>
            <person name="Song I."/>
            <person name="Kim S."/>
            <person name="Choi T."/>
            <person name="Kim D."/>
            <person name="Ryu S."/>
            <person name="Kim W."/>
        </authorList>
    </citation>
    <scope>NUCLEOTIDE SEQUENCE [LARGE SCALE GENOMIC DNA]</scope>
    <source>
        <tissue evidence="1">Muscle</tissue>
    </source>
</reference>
<name>A0A5B7K320_PORTR</name>